<keyword evidence="1" id="KW-0378">Hydrolase</keyword>
<name>A0ACC7Q578_KLEPN</name>
<reference evidence="1" key="1">
    <citation type="journal article" date="2025" name="Microbiol. Spectr.">
        <title>Antimicrobial resistance and phylogenetic lineages of KPC-2-producing blood-borne Klebsiella pneumoniae subsp. pneumoniae from Kolkata, India during 2015-2024: Emergence of Klebsiella pneumoniae subsp. pneumoniae with blaKPC-2, blaNDM, and blaOXA-48-like triple carbapenemases.</title>
        <authorList>
            <person name="Halder G."/>
            <person name="Chaudhuri B.N."/>
            <person name="Veeraraghavan B."/>
            <person name="Denny P."/>
            <person name="Dutta P."/>
            <person name="Chakraborty M."/>
            <person name="Khan U.R."/>
            <person name="Ganguly S.S."/>
            <person name="Mandal S."/>
            <person name="Upadhyaya Y.P."/>
            <person name="Biswas B."/>
            <person name="Chakraborty A."/>
            <person name="Maiti S."/>
            <person name="Mondal H."/>
            <person name="Pal S."/>
            <person name="Dutta S."/>
        </authorList>
    </citation>
    <scope>NUCLEOTIDE SEQUENCE</scope>
    <source>
        <strain evidence="1">APCR228</strain>
    </source>
</reference>
<dbReference type="EMBL" id="JAGRQA020000028">
    <property type="protein sequence ID" value="MGC5599336.1"/>
    <property type="molecule type" value="Genomic_DNA"/>
</dbReference>
<evidence type="ECO:0000313" key="2">
    <source>
        <dbReference type="Proteomes" id="UP001445303"/>
    </source>
</evidence>
<protein>
    <submittedName>
        <fullName evidence="1">Conjugative transfer relaxase/helicase TraI</fullName>
        <ecNumber evidence="1">3.6.4.12</ecNumber>
    </submittedName>
</protein>
<sequence length="1748" mass="190030">MLSLSQVKSAGSAGNYYTEKDNYYVIGSMEERWQGKGAELLGLEGKVDKQVFTELLQGKLPDGSDLTRIQDGVNKHRPGYDLTFSAPKSVSMLAMLGGDKRLIDAHNRAVTVALNQVESLASTRVKKDGVSETVLTGNLIIARFNHDTSRAQDPQIHTHSVVINATQNGDKWLTLASDTVGKTGFSETILANRIAFGKIYQNSLRADVESMGYKTVDAGRNGMWEMEGVPVESFSTRSQELREAAGPDASLKSRDVAALDTRKSKEAIDPAEKMVEWMNTLKETGFDIRGYREAADARAAELARAPAAPVNTDGPDITDVVTKAIAGLSDRKVQFTYADLLARTVGQLEAKDGVFELARKGIDAAIEREQLIPLDREKGLFTSNIHVLDELAVKALSQEVQRQNHVSVTPDASVVRQVPFSDAVSVLAQDRPVMGIVSGQGGATGQRERVAELTLMAREQGRDVHILAADNRSRDFLAGDVRLAGETVTGKSALQDGTAFIPGGTLIVDQAEKLSLKETISLLDGAMRHNVQVLLSDSGTGSALTVLKDSGVNTYRWQGGHQTTADIISEPDKGARYSRLAQEFAVSVREGQESVAQISGTREQSVLNGLIRDSLRQEGVLGEKDTTITALTPVWLDSKSRGVRDYYREGMVMERWDPETRTHDRFVIDRVTASSNMLTLKDREGDRLDLKVSAVDSQWTLFRADTLPVAEGERLAVLGKIPDTRLKGGESVTVMKVEDGQLTVQRPGQKTTQTLAVGAGVFDGIKVGHGWVESPGRSVSETATVFASVTQRELDNATLNQLAQSGSHLRLYSAQDAARTTEKLSRHTAFSVVSEQLKSRSGETDLDAAIAQQKAGLHTPAEQAIHLAIPLLESQDLTFSRPQLLATAMETGGGKVSMADIDTTIQAQIRSGQLLNVPVAPGRGNDLLISRQAWDAEKSILTRVLEGKDAVAPLMDRVPDSLMTELTAGQRAATRMILESTDRFTVVQGYAGVGKTTQFRAVMSAISLLPEETRPRVIGLAPTHRAVGEMQSAGVDARTTASFLHDTQLLQRNGQTPDFSNTLFLLDESSMVGLADMAKAHSLIAAGGGRAVPSGDTDQLPPIASGQPFRLTQQRSAADVAIMKEIVRQVPELRPAVYSLIERDVHRALTTIEQVTPEQVPRKEGAWAPGSSVVEFTPKQEKAIEKALSEGKTLPEGQPATLYEALVKDYTGRTPEAQSQTLVITHLNKDRRALNSLIHDARRENGETGKEEITLPVLVTSNIRDGELRKLSTWTAHKEAVALVDNVYHRISKVDKDNQLITLTDSEGKERFISPREASAEGVTLYRQEKITVSQGDRMRFSKSDPERGYVANSIWEVQSVSGDSVTLSDGKITRTLTPKAEQAQQHIDLAYAITAHGAQGASEPYAIALEGVAGGREQMASFESAYVALSRMKQHVQVYTDNREGWIKAIKNSPEKATAHDILEPRNDRAVKTADLLFGRARPLDETAAGRAALQQSGLAQGSSPGKFISPGKKYPQPHVALPAFDKNGKAAGIWLSPLTDRDGRLEAIGGEGRIMGNEDARFVALQNSRNGESLLAGNMGEGVRMARDNPDTGVVVRLAGDDRPWNPGAMTGGRVWAEPAPVAPVPQAGADIILPPEVLAQRAAEEQQRREMEKQAEQTAREVAGEARKAGEPADRVKEVIGDVIRGLERDRPGTEKTTLPDDPQFRRQEEAIQQVASERLQRERLQAVERDMVRDLNREKTLGGD</sequence>
<comment type="caution">
    <text evidence="1">The sequence shown here is derived from an EMBL/GenBank/DDBJ whole genome shotgun (WGS) entry which is preliminary data.</text>
</comment>
<reference evidence="1" key="2">
    <citation type="submission" date="2025-04" db="EMBL/GenBank/DDBJ databases">
        <authorList>
            <person name="Halder G."/>
            <person name="Ray Khan U."/>
            <person name="Dutta S."/>
        </authorList>
    </citation>
    <scope>NUCLEOTIDE SEQUENCE</scope>
    <source>
        <strain evidence="1">APCR228</strain>
    </source>
</reference>
<gene>
    <name evidence="1" type="primary">traI</name>
    <name evidence="1" type="ORF">KCQ67_025865</name>
</gene>
<dbReference type="EC" id="3.6.4.12" evidence="1"/>
<proteinExistence type="predicted"/>
<dbReference type="Proteomes" id="UP001445303">
    <property type="component" value="Unassembled WGS sequence"/>
</dbReference>
<accession>A0ACC7Q578</accession>
<evidence type="ECO:0000313" key="1">
    <source>
        <dbReference type="EMBL" id="MGC5599336.1"/>
    </source>
</evidence>
<organism evidence="1 2">
    <name type="scientific">Klebsiella pneumoniae subsp. pneumoniae</name>
    <dbReference type="NCBI Taxonomy" id="72407"/>
    <lineage>
        <taxon>Bacteria</taxon>
        <taxon>Pseudomonadati</taxon>
        <taxon>Pseudomonadota</taxon>
        <taxon>Gammaproteobacteria</taxon>
        <taxon>Enterobacterales</taxon>
        <taxon>Enterobacteriaceae</taxon>
        <taxon>Klebsiella/Raoultella group</taxon>
        <taxon>Klebsiella</taxon>
        <taxon>Klebsiella pneumoniae complex</taxon>
    </lineage>
</organism>